<accession>A0ACB8DSE3</accession>
<dbReference type="EMBL" id="CM023470">
    <property type="protein sequence ID" value="KAH7977318.1"/>
    <property type="molecule type" value="Genomic_DNA"/>
</dbReference>
<dbReference type="Proteomes" id="UP000821865">
    <property type="component" value="Chromosome 1"/>
</dbReference>
<sequence>MYSVEMNNFIDCRNMEQVYFDLLSGPLLEDDDKDLLDPDLPFELPDPSVVFESEVACWVQQSPIWGKNVPDIKNSVEEEVEGDINWVSEVPGWIKEVPKIESSEEDEVDVVSVDDDSKSFQRIEEPSTPTKADTQPLPDKSPKNAAEGAPVVSSSLLDRMKAASAKKRSPILIQPPERGRPSKNDAATNTAPCPAATPDHDYCTAAKGGSRAENHLGKRDHAVVRPVSRSPSVTRSYRPQKRSVSRRRSRSPRRRRRSRSSSPSSGSSSYGSSDDSVRRRSRSSQRSRDCHSSWRPQHRQKEPRRFMPSPPRRRIPDQKEERRVIYVGNIPEGTTRLALRERFARFGHIEEVSVHFRDHGDNYGFVTFLRGSDAYEAVEHGNDDPKLPRFELCFGGRRQFCRTNWADLDSQYERYYYIQRETHVNNLDFDSLLQAAKSKMQGSQHY</sequence>
<comment type="caution">
    <text evidence="1">The sequence shown here is derived from an EMBL/GenBank/DDBJ whole genome shotgun (WGS) entry which is preliminary data.</text>
</comment>
<reference evidence="1" key="1">
    <citation type="submission" date="2020-05" db="EMBL/GenBank/DDBJ databases">
        <title>Large-scale comparative analyses of tick genomes elucidate their genetic diversity and vector capacities.</title>
        <authorList>
            <person name="Jia N."/>
            <person name="Wang J."/>
            <person name="Shi W."/>
            <person name="Du L."/>
            <person name="Sun Y."/>
            <person name="Zhan W."/>
            <person name="Jiang J."/>
            <person name="Wang Q."/>
            <person name="Zhang B."/>
            <person name="Ji P."/>
            <person name="Sakyi L.B."/>
            <person name="Cui X."/>
            <person name="Yuan T."/>
            <person name="Jiang B."/>
            <person name="Yang W."/>
            <person name="Lam T.T.-Y."/>
            <person name="Chang Q."/>
            <person name="Ding S."/>
            <person name="Wang X."/>
            <person name="Zhu J."/>
            <person name="Ruan X."/>
            <person name="Zhao L."/>
            <person name="Wei J."/>
            <person name="Que T."/>
            <person name="Du C."/>
            <person name="Cheng J."/>
            <person name="Dai P."/>
            <person name="Han X."/>
            <person name="Huang E."/>
            <person name="Gao Y."/>
            <person name="Liu J."/>
            <person name="Shao H."/>
            <person name="Ye R."/>
            <person name="Li L."/>
            <person name="Wei W."/>
            <person name="Wang X."/>
            <person name="Wang C."/>
            <person name="Yang T."/>
            <person name="Huo Q."/>
            <person name="Li W."/>
            <person name="Guo W."/>
            <person name="Chen H."/>
            <person name="Zhou L."/>
            <person name="Ni X."/>
            <person name="Tian J."/>
            <person name="Zhou Y."/>
            <person name="Sheng Y."/>
            <person name="Liu T."/>
            <person name="Pan Y."/>
            <person name="Xia L."/>
            <person name="Li J."/>
            <person name="Zhao F."/>
            <person name="Cao W."/>
        </authorList>
    </citation>
    <scope>NUCLEOTIDE SEQUENCE</scope>
    <source>
        <strain evidence="1">Dsil-2018</strain>
    </source>
</reference>
<organism evidence="1 2">
    <name type="scientific">Dermacentor silvarum</name>
    <name type="common">Tick</name>
    <dbReference type="NCBI Taxonomy" id="543639"/>
    <lineage>
        <taxon>Eukaryota</taxon>
        <taxon>Metazoa</taxon>
        <taxon>Ecdysozoa</taxon>
        <taxon>Arthropoda</taxon>
        <taxon>Chelicerata</taxon>
        <taxon>Arachnida</taxon>
        <taxon>Acari</taxon>
        <taxon>Parasitiformes</taxon>
        <taxon>Ixodida</taxon>
        <taxon>Ixodoidea</taxon>
        <taxon>Ixodidae</taxon>
        <taxon>Rhipicephalinae</taxon>
        <taxon>Dermacentor</taxon>
    </lineage>
</organism>
<evidence type="ECO:0000313" key="2">
    <source>
        <dbReference type="Proteomes" id="UP000821865"/>
    </source>
</evidence>
<evidence type="ECO:0000313" key="1">
    <source>
        <dbReference type="EMBL" id="KAH7977318.1"/>
    </source>
</evidence>
<proteinExistence type="predicted"/>
<protein>
    <submittedName>
        <fullName evidence="1">Uncharacterized protein</fullName>
    </submittedName>
</protein>
<gene>
    <name evidence="1" type="ORF">HPB49_000610</name>
</gene>
<name>A0ACB8DSE3_DERSI</name>
<keyword evidence="2" id="KW-1185">Reference proteome</keyword>